<dbReference type="Proteomes" id="UP000199771">
    <property type="component" value="Unassembled WGS sequence"/>
</dbReference>
<evidence type="ECO:0000259" key="6">
    <source>
        <dbReference type="SMART" id="SM00470"/>
    </source>
</evidence>
<dbReference type="Gene3D" id="3.90.1530.30">
    <property type="match status" value="1"/>
</dbReference>
<dbReference type="CDD" id="cd16393">
    <property type="entry name" value="SPO0J_N"/>
    <property type="match status" value="1"/>
</dbReference>
<name>A0A1I2JUV8_9GAMM</name>
<dbReference type="GO" id="GO:0003677">
    <property type="term" value="F:DNA binding"/>
    <property type="evidence" value="ECO:0007669"/>
    <property type="project" value="UniProtKB-KW"/>
</dbReference>
<dbReference type="InterPro" id="IPR041468">
    <property type="entry name" value="HTH_ParB/Spo0J"/>
</dbReference>
<dbReference type="EMBL" id="FOOC01000010">
    <property type="protein sequence ID" value="SFF57843.1"/>
    <property type="molecule type" value="Genomic_DNA"/>
</dbReference>
<dbReference type="SUPFAM" id="SSF110849">
    <property type="entry name" value="ParB/Sulfiredoxin"/>
    <property type="match status" value="1"/>
</dbReference>
<dbReference type="InterPro" id="IPR004437">
    <property type="entry name" value="ParB/RepB/Spo0J"/>
</dbReference>
<feature type="domain" description="ParB-like N-terminal" evidence="6">
    <location>
        <begin position="11"/>
        <end position="101"/>
    </location>
</feature>
<dbReference type="InterPro" id="IPR057240">
    <property type="entry name" value="ParB_dimer_C"/>
</dbReference>
<evidence type="ECO:0000256" key="3">
    <source>
        <dbReference type="ARBA" id="ARBA00022829"/>
    </source>
</evidence>
<dbReference type="SMART" id="SM00470">
    <property type="entry name" value="ParB"/>
    <property type="match status" value="1"/>
</dbReference>
<dbReference type="Pfam" id="PF17762">
    <property type="entry name" value="HTH_ParB"/>
    <property type="match status" value="1"/>
</dbReference>
<evidence type="ECO:0000313" key="8">
    <source>
        <dbReference type="Proteomes" id="UP000199771"/>
    </source>
</evidence>
<reference evidence="7 8" key="1">
    <citation type="submission" date="2016-10" db="EMBL/GenBank/DDBJ databases">
        <authorList>
            <person name="de Groot N.N."/>
        </authorList>
    </citation>
    <scope>NUCLEOTIDE SEQUENCE [LARGE SCALE GENOMIC DNA]</scope>
    <source>
        <strain evidence="7 8">DSM 23609</strain>
    </source>
</reference>
<dbReference type="Gene3D" id="1.10.10.2830">
    <property type="match status" value="1"/>
</dbReference>
<dbReference type="PANTHER" id="PTHR33375:SF1">
    <property type="entry name" value="CHROMOSOME-PARTITIONING PROTEIN PARB-RELATED"/>
    <property type="match status" value="1"/>
</dbReference>
<dbReference type="FunFam" id="1.10.10.2830:FF:000001">
    <property type="entry name" value="Chromosome partitioning protein ParB"/>
    <property type="match status" value="1"/>
</dbReference>
<dbReference type="Pfam" id="PF02195">
    <property type="entry name" value="ParB_N"/>
    <property type="match status" value="1"/>
</dbReference>
<organism evidence="7 8">
    <name type="scientific">Fontimonas thermophila</name>
    <dbReference type="NCBI Taxonomy" id="1076937"/>
    <lineage>
        <taxon>Bacteria</taxon>
        <taxon>Pseudomonadati</taxon>
        <taxon>Pseudomonadota</taxon>
        <taxon>Gammaproteobacteria</taxon>
        <taxon>Nevskiales</taxon>
        <taxon>Nevskiaceae</taxon>
        <taxon>Fontimonas</taxon>
    </lineage>
</organism>
<sequence>MSRKTSSCEIRAIPIDLIRPGSQQARRYFDPDALAELADSIRTSGVVQPVVLRTRVWGYELLAGERRWRAAQQAGLHEIPAVIRDDLSDAEAFVVGLIENLQRESLTPMETAAGLKRLGELFSLTHEEIGERIGKSREYVSNYLRLLNLVPPVQALVNEGHLHLGHAKVLAGVGPDAQVRWADEVIRCKLSVRQLERRLAASRARKLVFQPGKPGDWQRLERELSDYLACPVTVQAGRDGKGELRVRFHSLDELDGVLARIGYSAG</sequence>
<dbReference type="PANTHER" id="PTHR33375">
    <property type="entry name" value="CHROMOSOME-PARTITIONING PROTEIN PARB-RELATED"/>
    <property type="match status" value="1"/>
</dbReference>
<evidence type="ECO:0000256" key="5">
    <source>
        <dbReference type="ARBA" id="ARBA00025472"/>
    </source>
</evidence>
<dbReference type="STRING" id="1076937.SAMN04488120_11012"/>
<dbReference type="InterPro" id="IPR036086">
    <property type="entry name" value="ParB/Sulfiredoxin_sf"/>
</dbReference>
<protein>
    <recommendedName>
        <fullName evidence="2">Probable chromosome-partitioning protein ParB</fullName>
    </recommendedName>
</protein>
<comment type="function">
    <text evidence="5">Involved in chromosome partition. Localize to both poles of the predivisional cell following completion of DNA replication. Binds to the DNA origin of replication.</text>
</comment>
<dbReference type="NCBIfam" id="TIGR00180">
    <property type="entry name" value="parB_part"/>
    <property type="match status" value="1"/>
</dbReference>
<keyword evidence="8" id="KW-1185">Reference proteome</keyword>
<gene>
    <name evidence="7" type="ORF">SAMN04488120_11012</name>
</gene>
<evidence type="ECO:0000256" key="1">
    <source>
        <dbReference type="ARBA" id="ARBA00006295"/>
    </source>
</evidence>
<evidence type="ECO:0000313" key="7">
    <source>
        <dbReference type="EMBL" id="SFF57843.1"/>
    </source>
</evidence>
<dbReference type="RefSeq" id="WP_091534557.1">
    <property type="nucleotide sequence ID" value="NZ_FOOC01000010.1"/>
</dbReference>
<dbReference type="SUPFAM" id="SSF109709">
    <property type="entry name" value="KorB DNA-binding domain-like"/>
    <property type="match status" value="1"/>
</dbReference>
<dbReference type="GO" id="GO:0005694">
    <property type="term" value="C:chromosome"/>
    <property type="evidence" value="ECO:0007669"/>
    <property type="project" value="TreeGrafter"/>
</dbReference>
<accession>A0A1I2JUV8</accession>
<dbReference type="InterPro" id="IPR050336">
    <property type="entry name" value="Chromosome_partition/occlusion"/>
</dbReference>
<evidence type="ECO:0000256" key="2">
    <source>
        <dbReference type="ARBA" id="ARBA00022372"/>
    </source>
</evidence>
<dbReference type="OrthoDB" id="9802051at2"/>
<dbReference type="FunFam" id="3.90.1530.30:FF:000001">
    <property type="entry name" value="Chromosome partitioning protein ParB"/>
    <property type="match status" value="1"/>
</dbReference>
<dbReference type="GO" id="GO:0007059">
    <property type="term" value="P:chromosome segregation"/>
    <property type="evidence" value="ECO:0007669"/>
    <property type="project" value="UniProtKB-KW"/>
</dbReference>
<comment type="similarity">
    <text evidence="1">Belongs to the ParB family.</text>
</comment>
<dbReference type="Pfam" id="PF23552">
    <property type="entry name" value="ParB_C"/>
    <property type="match status" value="1"/>
</dbReference>
<evidence type="ECO:0000256" key="4">
    <source>
        <dbReference type="ARBA" id="ARBA00023125"/>
    </source>
</evidence>
<dbReference type="AlphaFoldDB" id="A0A1I2JUV8"/>
<dbReference type="InterPro" id="IPR003115">
    <property type="entry name" value="ParB_N"/>
</dbReference>
<keyword evidence="4" id="KW-0238">DNA-binding</keyword>
<keyword evidence="3" id="KW-0159">Chromosome partition</keyword>
<proteinExistence type="inferred from homology"/>